<evidence type="ECO:0000256" key="1">
    <source>
        <dbReference type="ARBA" id="ARBA00023266"/>
    </source>
</evidence>
<dbReference type="GO" id="GO:0002098">
    <property type="term" value="P:tRNA wobble uridine modification"/>
    <property type="evidence" value="ECO:0007669"/>
    <property type="project" value="InterPro"/>
</dbReference>
<proteinExistence type="predicted"/>
<dbReference type="InterPro" id="IPR036873">
    <property type="entry name" value="Rhodanese-like_dom_sf"/>
</dbReference>
<dbReference type="PROSITE" id="PS50206">
    <property type="entry name" value="RHODANESE_3"/>
    <property type="match status" value="1"/>
</dbReference>
<dbReference type="AlphaFoldDB" id="A0A0A2E087"/>
<gene>
    <name evidence="3" type="ORF">HR15_06520</name>
</gene>
<keyword evidence="1" id="KW-0711">Selenium</keyword>
<dbReference type="Pfam" id="PF00581">
    <property type="entry name" value="Rhodanese"/>
    <property type="match status" value="1"/>
</dbReference>
<dbReference type="RefSeq" id="WP_018964735.1">
    <property type="nucleotide sequence ID" value="NZ_JASBZW010000027.1"/>
</dbReference>
<dbReference type="NCBIfam" id="TIGR03167">
    <property type="entry name" value="tRNA_sel_U_synt"/>
    <property type="match status" value="1"/>
</dbReference>
<keyword evidence="4" id="KW-1185">Reference proteome</keyword>
<dbReference type="InterPro" id="IPR017582">
    <property type="entry name" value="SelU"/>
</dbReference>
<dbReference type="EMBL" id="JRAK01000089">
    <property type="protein sequence ID" value="KGN87226.1"/>
    <property type="molecule type" value="Genomic_DNA"/>
</dbReference>
<dbReference type="InterPro" id="IPR027417">
    <property type="entry name" value="P-loop_NTPase"/>
</dbReference>
<evidence type="ECO:0000313" key="3">
    <source>
        <dbReference type="EMBL" id="KGN87226.1"/>
    </source>
</evidence>
<dbReference type="Gene3D" id="3.40.250.10">
    <property type="entry name" value="Rhodanese-like domain"/>
    <property type="match status" value="1"/>
</dbReference>
<name>A0A0A2E087_9PORP</name>
<dbReference type="PANTHER" id="PTHR30401">
    <property type="entry name" value="TRNA 2-SELENOURIDINE SYNTHASE"/>
    <property type="match status" value="1"/>
</dbReference>
<dbReference type="Pfam" id="PF26341">
    <property type="entry name" value="AAA_SelU"/>
    <property type="match status" value="1"/>
</dbReference>
<organism evidence="3 4">
    <name type="scientific">Porphyromonas gulae</name>
    <dbReference type="NCBI Taxonomy" id="111105"/>
    <lineage>
        <taxon>Bacteria</taxon>
        <taxon>Pseudomonadati</taxon>
        <taxon>Bacteroidota</taxon>
        <taxon>Bacteroidia</taxon>
        <taxon>Bacteroidales</taxon>
        <taxon>Porphyromonadaceae</taxon>
        <taxon>Porphyromonas</taxon>
    </lineage>
</organism>
<feature type="domain" description="Rhodanese" evidence="2">
    <location>
        <begin position="11"/>
        <end position="132"/>
    </location>
</feature>
<evidence type="ECO:0000259" key="2">
    <source>
        <dbReference type="PROSITE" id="PS50206"/>
    </source>
</evidence>
<dbReference type="PANTHER" id="PTHR30401:SF0">
    <property type="entry name" value="TRNA 2-SELENOURIDINE SYNTHASE"/>
    <property type="match status" value="1"/>
</dbReference>
<dbReference type="InterPro" id="IPR058840">
    <property type="entry name" value="AAA_SelU"/>
</dbReference>
<protein>
    <submittedName>
        <fullName evidence="3">tRNA 2-selenouridine synthase</fullName>
    </submittedName>
</protein>
<sequence length="344" mass="38497">MLIDTDFFLSNRSDSLVLDVRSPEEYRRGHIPGAESFPLFADAERAEVGTLYVRHSRQAAIERGLEFVGPRMAEMVREARSLAAGRDIILYCWRGGMRSESVAWLLSVAGLRIRRLRGGYKAYRRHFPDILKLCPWRFIVLGGYTGSGKTPILNELSQMGEQVIDLEGLAHHKGSAFGALGQEQQPTTEHFMNLLHDALSACDPNRPIWMESESKTIGRVFLPDDFYKVMRQAPLIELSVPRPVRIAHIAKEYGVYDAEALTSSFEHIARRMGGAATTQAITALKEGRLEEAVSLALDYYDKAYAHSLAEFRESPAAQLAVETDTPHETAIKLLELSHLKGLQS</sequence>
<reference evidence="3 4" key="1">
    <citation type="submission" date="2014-08" db="EMBL/GenBank/DDBJ databases">
        <title>Porphyromonas gulae strain:COT-052_OH3439 Genome sequencing.</title>
        <authorList>
            <person name="Wallis C."/>
            <person name="Deusch O."/>
            <person name="O'Flynn C."/>
            <person name="Davis I."/>
            <person name="Jospin G."/>
            <person name="Darling A.E."/>
            <person name="Coil D.A."/>
            <person name="Alexiev A."/>
            <person name="Horsfall A."/>
            <person name="Kirkwood N."/>
            <person name="Harris S."/>
            <person name="Eisen J.A."/>
        </authorList>
    </citation>
    <scope>NUCLEOTIDE SEQUENCE [LARGE SCALE GENOMIC DNA]</scope>
    <source>
        <strain evidence="4">COT-052 OH3439</strain>
    </source>
</reference>
<comment type="caution">
    <text evidence="3">The sequence shown here is derived from an EMBL/GenBank/DDBJ whole genome shotgun (WGS) entry which is preliminary data.</text>
</comment>
<dbReference type="SUPFAM" id="SSF52821">
    <property type="entry name" value="Rhodanese/Cell cycle control phosphatase"/>
    <property type="match status" value="1"/>
</dbReference>
<evidence type="ECO:0000313" key="4">
    <source>
        <dbReference type="Proteomes" id="UP000030146"/>
    </source>
</evidence>
<dbReference type="NCBIfam" id="NF008750">
    <property type="entry name" value="PRK11784.1-2"/>
    <property type="match status" value="1"/>
</dbReference>
<dbReference type="SUPFAM" id="SSF52540">
    <property type="entry name" value="P-loop containing nucleoside triphosphate hydrolases"/>
    <property type="match status" value="1"/>
</dbReference>
<dbReference type="SMART" id="SM00450">
    <property type="entry name" value="RHOD"/>
    <property type="match status" value="1"/>
</dbReference>
<dbReference type="Proteomes" id="UP000030146">
    <property type="component" value="Unassembled WGS sequence"/>
</dbReference>
<accession>A0A0A2E087</accession>
<dbReference type="GO" id="GO:0043828">
    <property type="term" value="F:tRNA 2-selenouridine synthase activity"/>
    <property type="evidence" value="ECO:0007669"/>
    <property type="project" value="InterPro"/>
</dbReference>
<dbReference type="InterPro" id="IPR001763">
    <property type="entry name" value="Rhodanese-like_dom"/>
</dbReference>